<dbReference type="AlphaFoldDB" id="A0ABD3QJ89"/>
<accession>A0ABD3QJ89</accession>
<keyword evidence="2" id="KW-1185">Reference proteome</keyword>
<sequence>MSKAADVLAPFEQSRQSRFAYIARSNSLLAVLDAPPKGTVVTLPNLDGDEVRSTSTFVIRPLQDKERATLQEQCHCQILADADVRVMYRVAGNGEGPAMLQWDVSASLKEQVRNCGFDGKVVLGVLLDGPDAISGKKTVRVGVTNNGLIKNSLLEPGCSVHNNTTISDTHVMKYASILGCGSVTCPPQTIEKSRKKCNFDMVNGSMDVQVGPEAGGGRVINVKIESTLVDVCHDLRMDSNGGTIAPLLKFDTANNPSSHTLNILCPHSSLLHTPQTSHIHLCTHSSINSATSVTSSLLLPHSTIQHGCTVSHSLLQWSSTITSHSDAHHIFLMEQSEIGPHSFTANAIYGPDSHVSGGEVHCTLFGPNANAHHQSLLIGILWGLGRGNVGYGSNVGSNHTGRIPDQETSVGEGTFWGLGSVIKFPVDLTSAPYSIIAAGVQLPPQRITLPFSLITDGPGMNQLTPGWLLQYSPYTISRSEVKFANRRTAKRHDFYTGWKILRPGVMDLMVNARNALMFVKQEQSSGEGKTKSVFKTDRDIPGLGANMLTEKGRQIGIRAYTDAIQRYALRGLLQRLVAFSQESKGLSYDEVLAHVGLRGIDVDRLASETTNPSEGRVEWPVLPWNEPSHTDAAALWKHQHSMLLLEIPSILGNSKTNDNILSSLLQKCIALEDDHAKRVYQSKSRDDSRGASTVPGYSDAHVAAEKDSVVLAAKEEATEVRRKVDMVVAACGVGSSGMARSRL</sequence>
<protein>
    <submittedName>
        <fullName evidence="1">Uncharacterized protein</fullName>
    </submittedName>
</protein>
<reference evidence="1 2" key="1">
    <citation type="journal article" date="2020" name="G3 (Bethesda)">
        <title>Improved Reference Genome for Cyclotella cryptica CCMP332, a Model for Cell Wall Morphogenesis, Salinity Adaptation, and Lipid Production in Diatoms (Bacillariophyta).</title>
        <authorList>
            <person name="Roberts W.R."/>
            <person name="Downey K.M."/>
            <person name="Ruck E.C."/>
            <person name="Traller J.C."/>
            <person name="Alverson A.J."/>
        </authorList>
    </citation>
    <scope>NUCLEOTIDE SEQUENCE [LARGE SCALE GENOMIC DNA]</scope>
    <source>
        <strain evidence="1 2">CCMP332</strain>
    </source>
</reference>
<dbReference type="Gene3D" id="2.160.10.10">
    <property type="entry name" value="Hexapeptide repeat proteins"/>
    <property type="match status" value="1"/>
</dbReference>
<organism evidence="1 2">
    <name type="scientific">Cyclotella cryptica</name>
    <dbReference type="NCBI Taxonomy" id="29204"/>
    <lineage>
        <taxon>Eukaryota</taxon>
        <taxon>Sar</taxon>
        <taxon>Stramenopiles</taxon>
        <taxon>Ochrophyta</taxon>
        <taxon>Bacillariophyta</taxon>
        <taxon>Coscinodiscophyceae</taxon>
        <taxon>Thalassiosirophycidae</taxon>
        <taxon>Stephanodiscales</taxon>
        <taxon>Stephanodiscaceae</taxon>
        <taxon>Cyclotella</taxon>
    </lineage>
</organism>
<dbReference type="EMBL" id="JABMIG020000034">
    <property type="protein sequence ID" value="KAL3800152.1"/>
    <property type="molecule type" value="Genomic_DNA"/>
</dbReference>
<evidence type="ECO:0000313" key="1">
    <source>
        <dbReference type="EMBL" id="KAL3800152.1"/>
    </source>
</evidence>
<dbReference type="Proteomes" id="UP001516023">
    <property type="component" value="Unassembled WGS sequence"/>
</dbReference>
<comment type="caution">
    <text evidence="1">The sequence shown here is derived from an EMBL/GenBank/DDBJ whole genome shotgun (WGS) entry which is preliminary data.</text>
</comment>
<evidence type="ECO:0000313" key="2">
    <source>
        <dbReference type="Proteomes" id="UP001516023"/>
    </source>
</evidence>
<gene>
    <name evidence="1" type="ORF">HJC23_001073</name>
</gene>
<name>A0ABD3QJ89_9STRA</name>
<proteinExistence type="predicted"/>